<evidence type="ECO:0000256" key="1">
    <source>
        <dbReference type="ARBA" id="ARBA00007484"/>
    </source>
</evidence>
<evidence type="ECO:0000256" key="8">
    <source>
        <dbReference type="ARBA" id="ARBA00023015"/>
    </source>
</evidence>
<evidence type="ECO:0000313" key="19">
    <source>
        <dbReference type="Proteomes" id="UP000215332"/>
    </source>
</evidence>
<dbReference type="InterPro" id="IPR050077">
    <property type="entry name" value="LexA_repressor"/>
</dbReference>
<dbReference type="GO" id="GO:0003677">
    <property type="term" value="F:DNA binding"/>
    <property type="evidence" value="ECO:0007669"/>
    <property type="project" value="UniProtKB-UniRule"/>
</dbReference>
<keyword evidence="12 13" id="KW-0742">SOS response</keyword>
<comment type="catalytic activity">
    <reaction evidence="13">
        <text>Hydrolysis of Ala-|-Gly bond in repressor LexA.</text>
        <dbReference type="EC" id="3.4.21.88"/>
    </reaction>
</comment>
<evidence type="ECO:0000256" key="10">
    <source>
        <dbReference type="ARBA" id="ARBA00023163"/>
    </source>
</evidence>
<keyword evidence="11 13" id="KW-0234">DNA repair</keyword>
<evidence type="ECO:0000256" key="9">
    <source>
        <dbReference type="ARBA" id="ARBA00023125"/>
    </source>
</evidence>
<dbReference type="GO" id="GO:0045892">
    <property type="term" value="P:negative regulation of DNA-templated transcription"/>
    <property type="evidence" value="ECO:0007669"/>
    <property type="project" value="UniProtKB-UniRule"/>
</dbReference>
<dbReference type="GO" id="GO:0006260">
    <property type="term" value="P:DNA replication"/>
    <property type="evidence" value="ECO:0007669"/>
    <property type="project" value="UniProtKB-UniRule"/>
</dbReference>
<dbReference type="KEGG" id="cgrn:4412665_01216"/>
<dbReference type="EC" id="3.4.21.88" evidence="13"/>
<keyword evidence="10 13" id="KW-0804">Transcription</keyword>
<dbReference type="InterPro" id="IPR006199">
    <property type="entry name" value="LexA_DNA-bd_dom"/>
</dbReference>
<dbReference type="eggNOG" id="COG1974">
    <property type="taxonomic scope" value="Bacteria"/>
</dbReference>
<dbReference type="EMBL" id="LT906441">
    <property type="protein sequence ID" value="SNV35364.1"/>
    <property type="molecule type" value="Genomic_DNA"/>
</dbReference>
<feature type="DNA-binding region" description="H-T-H motif" evidence="13">
    <location>
        <begin position="54"/>
        <end position="74"/>
    </location>
</feature>
<feature type="compositionally biased region" description="Low complexity" evidence="15">
    <location>
        <begin position="13"/>
        <end position="28"/>
    </location>
</feature>
<dbReference type="InterPro" id="IPR036390">
    <property type="entry name" value="WH_DNA-bd_sf"/>
</dbReference>
<evidence type="ECO:0000256" key="5">
    <source>
        <dbReference type="ARBA" id="ARBA00022763"/>
    </source>
</evidence>
<dbReference type="RefSeq" id="WP_021105512.1">
    <property type="nucleotide sequence ID" value="NZ_JAWFFS010000028.1"/>
</dbReference>
<dbReference type="Gene3D" id="2.10.109.10">
    <property type="entry name" value="Umud Fragment, subunit A"/>
    <property type="match status" value="1"/>
</dbReference>
<evidence type="ECO:0000256" key="14">
    <source>
        <dbReference type="RuleBase" id="RU003991"/>
    </source>
</evidence>
<dbReference type="GO" id="GO:0006508">
    <property type="term" value="P:proteolysis"/>
    <property type="evidence" value="ECO:0007669"/>
    <property type="project" value="InterPro"/>
</dbReference>
<feature type="domain" description="Peptidase S24/S26A/S26B/S26C" evidence="16">
    <location>
        <begin position="122"/>
        <end position="234"/>
    </location>
</feature>
<evidence type="ECO:0000256" key="12">
    <source>
        <dbReference type="ARBA" id="ARBA00023236"/>
    </source>
</evidence>
<comment type="function">
    <text evidence="13">Represses a number of genes involved in the response to DNA damage (SOS response), including recA and lexA. In the presence of single-stranded DNA, RecA interacts with LexA causing an autocatalytic cleavage which disrupts the DNA-binding part of LexA, leading to derepression of the SOS regulon and eventually DNA repair.</text>
</comment>
<dbReference type="InterPro" id="IPR011991">
    <property type="entry name" value="ArsR-like_HTH"/>
</dbReference>
<keyword evidence="8 13" id="KW-0805">Transcription regulation</keyword>
<keyword evidence="3 13" id="KW-0678">Repressor</keyword>
<keyword evidence="4 13" id="KW-0235">DNA replication</keyword>
<dbReference type="PANTHER" id="PTHR33516:SF2">
    <property type="entry name" value="LEXA REPRESSOR-RELATED"/>
    <property type="match status" value="1"/>
</dbReference>
<evidence type="ECO:0000256" key="2">
    <source>
        <dbReference type="ARBA" id="ARBA00011738"/>
    </source>
</evidence>
<keyword evidence="5 13" id="KW-0227">DNA damage</keyword>
<evidence type="ECO:0000259" key="16">
    <source>
        <dbReference type="Pfam" id="PF00717"/>
    </source>
</evidence>
<gene>
    <name evidence="13 18" type="primary">lexA</name>
    <name evidence="18" type="ORF">SAMEA4412665_01216</name>
</gene>
<keyword evidence="7 13" id="KW-0068">Autocatalytic cleavage</keyword>
<keyword evidence="6 13" id="KW-0378">Hydrolase</keyword>
<evidence type="ECO:0000256" key="4">
    <source>
        <dbReference type="ARBA" id="ARBA00022705"/>
    </source>
</evidence>
<comment type="similarity">
    <text evidence="1 13 14">Belongs to the peptidase S24 family.</text>
</comment>
<dbReference type="InterPro" id="IPR015927">
    <property type="entry name" value="Peptidase_S24_S26A/B/C"/>
</dbReference>
<dbReference type="Gene3D" id="1.10.10.10">
    <property type="entry name" value="Winged helix-like DNA-binding domain superfamily/Winged helix DNA-binding domain"/>
    <property type="match status" value="1"/>
</dbReference>
<dbReference type="GO" id="GO:0004252">
    <property type="term" value="F:serine-type endopeptidase activity"/>
    <property type="evidence" value="ECO:0007669"/>
    <property type="project" value="UniProtKB-UniRule"/>
</dbReference>
<accession>A0A239WP21</accession>
<protein>
    <recommendedName>
        <fullName evidence="13">LexA repressor</fullName>
        <ecNumber evidence="13">3.4.21.88</ecNumber>
    </recommendedName>
</protein>
<dbReference type="CDD" id="cd06529">
    <property type="entry name" value="S24_LexA-like"/>
    <property type="match status" value="1"/>
</dbReference>
<feature type="region of interest" description="Disordered" evidence="15">
    <location>
        <begin position="1"/>
        <end position="28"/>
    </location>
</feature>
<dbReference type="Proteomes" id="UP000215332">
    <property type="component" value="Chromosome 1"/>
</dbReference>
<sequence>MEQHEHPHRQLAGTTPVPAPGDVVPDPAILTPRQRKVYEFIVTNVDERGYPPSVREIADQVGLSSTSSVHYQLRALEDKGFIRRDPRRPRALEIVGHNRPAPITTHSIPVSDGGDADSITVPLVGRIAAGAPILAEQSVEDTMAVPTQLLGHGTHFMLEVHGDSMIDAAICDGDWVIVRQQQQAENGEIVAALIDDEATVKMLSQHSGHTWLLPRNPAYSPIDGDHASIMGKVVAVMRRI</sequence>
<dbReference type="InterPro" id="IPR006200">
    <property type="entry name" value="LexA"/>
</dbReference>
<dbReference type="SUPFAM" id="SSF51306">
    <property type="entry name" value="LexA/Signal peptidase"/>
    <property type="match status" value="1"/>
</dbReference>
<evidence type="ECO:0000256" key="3">
    <source>
        <dbReference type="ARBA" id="ARBA00022491"/>
    </source>
</evidence>
<dbReference type="PANTHER" id="PTHR33516">
    <property type="entry name" value="LEXA REPRESSOR"/>
    <property type="match status" value="1"/>
</dbReference>
<dbReference type="SUPFAM" id="SSF46785">
    <property type="entry name" value="Winged helix' DNA-binding domain"/>
    <property type="match status" value="1"/>
</dbReference>
<dbReference type="InterPro" id="IPR006197">
    <property type="entry name" value="Peptidase_S24_LexA"/>
</dbReference>
<dbReference type="CDD" id="cd00090">
    <property type="entry name" value="HTH_ARSR"/>
    <property type="match status" value="1"/>
</dbReference>
<dbReference type="AlphaFoldDB" id="A0A239WP21"/>
<comment type="subunit">
    <text evidence="2 13">Homodimer.</text>
</comment>
<evidence type="ECO:0000256" key="13">
    <source>
        <dbReference type="HAMAP-Rule" id="MF_00015"/>
    </source>
</evidence>
<feature type="active site" description="For autocatalytic cleavage activity" evidence="13">
    <location>
        <position position="201"/>
    </location>
</feature>
<reference evidence="18 19" key="1">
    <citation type="submission" date="2017-06" db="EMBL/GenBank/DDBJ databases">
        <authorList>
            <consortium name="Pathogen Informatics"/>
        </authorList>
    </citation>
    <scope>NUCLEOTIDE SEQUENCE [LARGE SCALE GENOMIC DNA]</scope>
    <source>
        <strain evidence="18 19">NCTC11865</strain>
    </source>
</reference>
<dbReference type="InterPro" id="IPR036388">
    <property type="entry name" value="WH-like_DNA-bd_sf"/>
</dbReference>
<dbReference type="NCBIfam" id="TIGR00498">
    <property type="entry name" value="lexA"/>
    <property type="match status" value="1"/>
</dbReference>
<dbReference type="FunFam" id="2.10.109.10:FF:000001">
    <property type="entry name" value="LexA repressor"/>
    <property type="match status" value="1"/>
</dbReference>
<dbReference type="Pfam" id="PF00717">
    <property type="entry name" value="Peptidase_S24"/>
    <property type="match status" value="1"/>
</dbReference>
<keyword evidence="9 13" id="KW-0238">DNA-binding</keyword>
<evidence type="ECO:0000259" key="17">
    <source>
        <dbReference type="Pfam" id="PF01726"/>
    </source>
</evidence>
<organism evidence="18 19">
    <name type="scientific">Cutibacterium granulosum</name>
    <dbReference type="NCBI Taxonomy" id="33011"/>
    <lineage>
        <taxon>Bacteria</taxon>
        <taxon>Bacillati</taxon>
        <taxon>Actinomycetota</taxon>
        <taxon>Actinomycetes</taxon>
        <taxon>Propionibacteriales</taxon>
        <taxon>Propionibacteriaceae</taxon>
        <taxon>Cutibacterium</taxon>
    </lineage>
</organism>
<dbReference type="HAMAP" id="MF_00015">
    <property type="entry name" value="LexA"/>
    <property type="match status" value="1"/>
</dbReference>
<feature type="site" description="Cleavage; by autolysis" evidence="13">
    <location>
        <begin position="129"/>
        <end position="130"/>
    </location>
</feature>
<dbReference type="GO" id="GO:0006281">
    <property type="term" value="P:DNA repair"/>
    <property type="evidence" value="ECO:0007669"/>
    <property type="project" value="UniProtKB-UniRule"/>
</dbReference>
<name>A0A239WP21_9ACTN</name>
<proteinExistence type="inferred from homology"/>
<feature type="domain" description="LexA repressor DNA-binding" evidence="17">
    <location>
        <begin position="30"/>
        <end position="91"/>
    </location>
</feature>
<dbReference type="PRINTS" id="PR00726">
    <property type="entry name" value="LEXASERPTASE"/>
</dbReference>
<evidence type="ECO:0000313" key="18">
    <source>
        <dbReference type="EMBL" id="SNV35364.1"/>
    </source>
</evidence>
<dbReference type="InterPro" id="IPR039418">
    <property type="entry name" value="LexA-like"/>
</dbReference>
<dbReference type="Pfam" id="PF01726">
    <property type="entry name" value="LexA_DNA_bind"/>
    <property type="match status" value="1"/>
</dbReference>
<evidence type="ECO:0000256" key="7">
    <source>
        <dbReference type="ARBA" id="ARBA00022813"/>
    </source>
</evidence>
<dbReference type="GO" id="GO:0009432">
    <property type="term" value="P:SOS response"/>
    <property type="evidence" value="ECO:0007669"/>
    <property type="project" value="UniProtKB-UniRule"/>
</dbReference>
<dbReference type="InterPro" id="IPR036286">
    <property type="entry name" value="LexA/Signal_pep-like_sf"/>
</dbReference>
<evidence type="ECO:0000256" key="6">
    <source>
        <dbReference type="ARBA" id="ARBA00022801"/>
    </source>
</evidence>
<evidence type="ECO:0000256" key="11">
    <source>
        <dbReference type="ARBA" id="ARBA00023204"/>
    </source>
</evidence>
<dbReference type="FunFam" id="1.10.10.10:FF:000009">
    <property type="entry name" value="LexA repressor"/>
    <property type="match status" value="1"/>
</dbReference>
<feature type="active site" description="For autocatalytic cleavage activity" evidence="13">
    <location>
        <position position="164"/>
    </location>
</feature>
<evidence type="ECO:0000256" key="15">
    <source>
        <dbReference type="SAM" id="MobiDB-lite"/>
    </source>
</evidence>